<protein>
    <submittedName>
        <fullName evidence="2">RING-H2 finger protein ATL63</fullName>
    </submittedName>
</protein>
<gene>
    <name evidence="2" type="ORF">EPI10_021333</name>
</gene>
<dbReference type="EMBL" id="SMMG02000003">
    <property type="protein sequence ID" value="KAA3480928.1"/>
    <property type="molecule type" value="Genomic_DNA"/>
</dbReference>
<dbReference type="Proteomes" id="UP000325315">
    <property type="component" value="Unassembled WGS sequence"/>
</dbReference>
<evidence type="ECO:0000256" key="1">
    <source>
        <dbReference type="SAM" id="MobiDB-lite"/>
    </source>
</evidence>
<comment type="caution">
    <text evidence="2">The sequence shown here is derived from an EMBL/GenBank/DDBJ whole genome shotgun (WGS) entry which is preliminary data.</text>
</comment>
<proteinExistence type="predicted"/>
<reference evidence="3" key="1">
    <citation type="journal article" date="2019" name="Plant Biotechnol. J.">
        <title>Genome sequencing of the Australian wild diploid species Gossypium australe highlights disease resistance and delayed gland morphogenesis.</title>
        <authorList>
            <person name="Cai Y."/>
            <person name="Cai X."/>
            <person name="Wang Q."/>
            <person name="Wang P."/>
            <person name="Zhang Y."/>
            <person name="Cai C."/>
            <person name="Xu Y."/>
            <person name="Wang K."/>
            <person name="Zhou Z."/>
            <person name="Wang C."/>
            <person name="Geng S."/>
            <person name="Li B."/>
            <person name="Dong Q."/>
            <person name="Hou Y."/>
            <person name="Wang H."/>
            <person name="Ai P."/>
            <person name="Liu Z."/>
            <person name="Yi F."/>
            <person name="Sun M."/>
            <person name="An G."/>
            <person name="Cheng J."/>
            <person name="Zhang Y."/>
            <person name="Shi Q."/>
            <person name="Xie Y."/>
            <person name="Shi X."/>
            <person name="Chang Y."/>
            <person name="Huang F."/>
            <person name="Chen Y."/>
            <person name="Hong S."/>
            <person name="Mi L."/>
            <person name="Sun Q."/>
            <person name="Zhang L."/>
            <person name="Zhou B."/>
            <person name="Peng R."/>
            <person name="Zhang X."/>
            <person name="Liu F."/>
        </authorList>
    </citation>
    <scope>NUCLEOTIDE SEQUENCE [LARGE SCALE GENOMIC DNA]</scope>
    <source>
        <strain evidence="3">cv. PA1801</strain>
    </source>
</reference>
<sequence length="125" mass="14639">MTHNRGTHIKLVTDLEKIIQRNRRKGNLPPRENSLFDEANDNNLEDPPPPPQLPANINMACQERTLKEYARPNLDMVQMSITRPYITAINFEIKLTMIQTIQNNMQFRGTLTKDLSQHLKWFLQL</sequence>
<evidence type="ECO:0000313" key="2">
    <source>
        <dbReference type="EMBL" id="KAA3480928.1"/>
    </source>
</evidence>
<feature type="region of interest" description="Disordered" evidence="1">
    <location>
        <begin position="21"/>
        <end position="52"/>
    </location>
</feature>
<dbReference type="OrthoDB" id="1417698at2759"/>
<keyword evidence="3" id="KW-1185">Reference proteome</keyword>
<accession>A0A5B6WI61</accession>
<name>A0A5B6WI61_9ROSI</name>
<organism evidence="2 3">
    <name type="scientific">Gossypium australe</name>
    <dbReference type="NCBI Taxonomy" id="47621"/>
    <lineage>
        <taxon>Eukaryota</taxon>
        <taxon>Viridiplantae</taxon>
        <taxon>Streptophyta</taxon>
        <taxon>Embryophyta</taxon>
        <taxon>Tracheophyta</taxon>
        <taxon>Spermatophyta</taxon>
        <taxon>Magnoliopsida</taxon>
        <taxon>eudicotyledons</taxon>
        <taxon>Gunneridae</taxon>
        <taxon>Pentapetalae</taxon>
        <taxon>rosids</taxon>
        <taxon>malvids</taxon>
        <taxon>Malvales</taxon>
        <taxon>Malvaceae</taxon>
        <taxon>Malvoideae</taxon>
        <taxon>Gossypium</taxon>
    </lineage>
</organism>
<dbReference type="AlphaFoldDB" id="A0A5B6WI61"/>
<evidence type="ECO:0000313" key="3">
    <source>
        <dbReference type="Proteomes" id="UP000325315"/>
    </source>
</evidence>